<dbReference type="Gene3D" id="3.30.300.30">
    <property type="match status" value="1"/>
</dbReference>
<dbReference type="Gene3D" id="1.10.1200.10">
    <property type="entry name" value="ACP-like"/>
    <property type="match status" value="1"/>
</dbReference>
<dbReference type="Pfam" id="PF00109">
    <property type="entry name" value="ketoacyl-synt"/>
    <property type="match status" value="1"/>
</dbReference>
<evidence type="ECO:0000256" key="9">
    <source>
        <dbReference type="ARBA" id="ARBA00029443"/>
    </source>
</evidence>
<feature type="region of interest" description="C-terminal hotdog fold" evidence="10">
    <location>
        <begin position="1096"/>
        <end position="1249"/>
    </location>
</feature>
<evidence type="ECO:0000256" key="6">
    <source>
        <dbReference type="ARBA" id="ARBA00022737"/>
    </source>
</evidence>
<dbReference type="PROSITE" id="PS52004">
    <property type="entry name" value="KS3_2"/>
    <property type="match status" value="1"/>
</dbReference>
<dbReference type="GO" id="GO:0016491">
    <property type="term" value="F:oxidoreductase activity"/>
    <property type="evidence" value="ECO:0007669"/>
    <property type="project" value="UniProtKB-KW"/>
</dbReference>
<dbReference type="GO" id="GO:0008168">
    <property type="term" value="F:methyltransferase activity"/>
    <property type="evidence" value="ECO:0007669"/>
    <property type="project" value="UniProtKB-KW"/>
</dbReference>
<dbReference type="EMBL" id="ONZQ02000005">
    <property type="protein sequence ID" value="SPO01909.1"/>
    <property type="molecule type" value="Genomic_DNA"/>
</dbReference>
<feature type="region of interest" description="N-terminal hotdog fold" evidence="10">
    <location>
        <begin position="946"/>
        <end position="1081"/>
    </location>
</feature>
<dbReference type="InterPro" id="IPR000873">
    <property type="entry name" value="AMP-dep_synth/lig_dom"/>
</dbReference>
<dbReference type="InterPro" id="IPR014031">
    <property type="entry name" value="Ketoacyl_synth_C"/>
</dbReference>
<dbReference type="Pfam" id="PF07993">
    <property type="entry name" value="NAD_binding_4"/>
    <property type="match status" value="1"/>
</dbReference>
<evidence type="ECO:0000313" key="16">
    <source>
        <dbReference type="Proteomes" id="UP001187682"/>
    </source>
</evidence>
<dbReference type="InterPro" id="IPR057326">
    <property type="entry name" value="KR_dom"/>
</dbReference>
<evidence type="ECO:0000256" key="7">
    <source>
        <dbReference type="ARBA" id="ARBA00023002"/>
    </source>
</evidence>
<dbReference type="Pfam" id="PF00501">
    <property type="entry name" value="AMP-binding"/>
    <property type="match status" value="1"/>
</dbReference>
<dbReference type="InterPro" id="IPR036291">
    <property type="entry name" value="NAD(P)-bd_dom_sf"/>
</dbReference>
<dbReference type="Pfam" id="PF00668">
    <property type="entry name" value="Condensation"/>
    <property type="match status" value="1"/>
</dbReference>
<proteinExistence type="inferred from homology"/>
<dbReference type="CDD" id="cd05930">
    <property type="entry name" value="A_NRPS"/>
    <property type="match status" value="1"/>
</dbReference>
<dbReference type="InterPro" id="IPR001242">
    <property type="entry name" value="Condensation_dom"/>
</dbReference>
<dbReference type="InterPro" id="IPR042099">
    <property type="entry name" value="ANL_N_sf"/>
</dbReference>
<dbReference type="InterPro" id="IPR013120">
    <property type="entry name" value="FAR_NAD-bd"/>
</dbReference>
<dbReference type="InterPro" id="IPR020807">
    <property type="entry name" value="PKS_DH"/>
</dbReference>
<dbReference type="Gene3D" id="3.10.129.110">
    <property type="entry name" value="Polyketide synthase dehydratase"/>
    <property type="match status" value="1"/>
</dbReference>
<dbReference type="InterPro" id="IPR014030">
    <property type="entry name" value="Ketoacyl_synth_N"/>
</dbReference>
<dbReference type="GO" id="GO:0032259">
    <property type="term" value="P:methylation"/>
    <property type="evidence" value="ECO:0007669"/>
    <property type="project" value="UniProtKB-KW"/>
</dbReference>
<evidence type="ECO:0000256" key="4">
    <source>
        <dbReference type="ARBA" id="ARBA00022603"/>
    </source>
</evidence>
<comment type="caution">
    <text evidence="15">The sequence shown here is derived from an EMBL/GenBank/DDBJ whole genome shotgun (WGS) entry which is preliminary data.</text>
</comment>
<dbReference type="CDD" id="cd19532">
    <property type="entry name" value="C_PKS-NRPS"/>
    <property type="match status" value="1"/>
</dbReference>
<evidence type="ECO:0000259" key="14">
    <source>
        <dbReference type="PROSITE" id="PS52019"/>
    </source>
</evidence>
<dbReference type="Pfam" id="PF02801">
    <property type="entry name" value="Ketoacyl-synt_C"/>
    <property type="match status" value="1"/>
</dbReference>
<dbReference type="Pfam" id="PF14765">
    <property type="entry name" value="PS-DH"/>
    <property type="match status" value="1"/>
</dbReference>
<dbReference type="Pfam" id="PF08659">
    <property type="entry name" value="KR"/>
    <property type="match status" value="1"/>
</dbReference>
<keyword evidence="4" id="KW-0489">Methyltransferase</keyword>
<keyword evidence="8" id="KW-0511">Multifunctional enzyme</keyword>
<keyword evidence="3" id="KW-0436">Ligase</keyword>
<evidence type="ECO:0000256" key="3">
    <source>
        <dbReference type="ARBA" id="ARBA00022598"/>
    </source>
</evidence>
<dbReference type="InterPro" id="IPR016035">
    <property type="entry name" value="Acyl_Trfase/lysoPLipase"/>
</dbReference>
<evidence type="ECO:0000259" key="13">
    <source>
        <dbReference type="PROSITE" id="PS52004"/>
    </source>
</evidence>
<reference evidence="15" key="1">
    <citation type="submission" date="2018-03" db="EMBL/GenBank/DDBJ databases">
        <authorList>
            <person name="Guldener U."/>
        </authorList>
    </citation>
    <scope>NUCLEOTIDE SEQUENCE</scope>
</reference>
<keyword evidence="2" id="KW-0597">Phosphoprotein</keyword>
<dbReference type="SMART" id="SM00826">
    <property type="entry name" value="PKS_DH"/>
    <property type="match status" value="1"/>
</dbReference>
<dbReference type="InterPro" id="IPR032821">
    <property type="entry name" value="PKS_assoc"/>
</dbReference>
<sequence>MSQHVNEPIAIIGSACRFAGDAISPSALWKLLEKPHDVLSKIPANRFSAKGFHHQDGLRHGHCNVEHSYVLSEDPSAFDAQFFGVKPVEARALDPQQRLLLEVAYEGLESACLPMENLRGSDTGVFVGLMCGDYEALLLRDFQSIPTYHSVGTARSVMSNRISYFFDWRGPSMTIDTACSSSLVAVHLATRALRAGDSRVALACGSNLLLGPENYVAESKLRMLSPDGRSRMWDQDANGYARGDGIAVLVLKTLSAAIEDGDNIECVIRETGVNHDGATQGITMPSATAQEDLIHDTYARAGLDVSKAEDRCQYFEAHGTGTPAGDPIEAEAIHRVFGGSGGQNFSSSTSRHPLYVGSIKTVLGHTEGTAGIAGILKAALALQSSRIPPNMLFNNLSPKVAPFYANLHIPTTAKIWPDIAPGNPRRASVNSFGFGGANAHAILESYEPTNNPAEDPEKNSFAPFVFSAGSEKSLLAVLSSYSDFLNNGGCSDARDLAWTLFQRKTALPFRISFPGGSTARLREAIVSKLQDKETAAGTKALGSSASNPPRILAVFTGQGAQYARMGAEMIERSPFARSVIQELEAHLSRLPEGDRPSWSLETELLADTSSTRLNEAAISQPLCTAIQILLVKLLRLANVRLDGVVGHSSGEIAAAYAAGYLSSRDAMCIAYYRGLHCKTAASPNSSGIPGAMLAVGTTVEDASELCELPEFAGRASVAAINSASSLTISGDSDAIAELEDIFEDEKKFRRRLRVDRAYHSSHMLPCSKPYMESLRASGVQVLTPPPNSCHWYSSVYEGAGDDFDKDKLAGPYWVDNMVRPVLFSHALEKAVASTHFDIALEIGAHPALKGPASQNILDFSGRELPYSGLLSRGVDAVEAMSNALGFLWTHLDRRSIDIANYEELVSGEASFTLVKNLPSYPWDHDTKYWHESRISRNFRQRAGRVHPLLGDVTPDSSPHHLSWRNLLRTREMEWMPGHQLQNQTVFPAAGYLASAIEASWALAVGKGVQLIELENFVIHQSIAFDDDDSGIETLVSLIEVNRCVRTDTIQAKFTYSAAIGKEPETFTLAASGIVRVRLGESSETVLPQRRPRIPHMIDVESDRFYGSLADMGYIYSGDFRGLSSLKRKLGHASGLVNVVSCESSEDALLVHPATLDCALQSIILAYSYPSDGRLWSLHVPTGFSRLRINPSLCGHNWSEAGAVAFDSATVDRDGAGILGDVDIFGQDSQNVAIQLEGMRAVPFAEATSASDRKIFSQTSWKNMDPDGEVIARDDAVTDEEEDLAYVLERISTFYTRKFDHELPVDHPARTRRPFSDYLNFCRHMNELQQSGRHVYAKKEWLNDTLDDIMVASARYDDAPDVKIMKVVGEQMPRVFRGETTILEHLRPNNLLDDYYVGALGFPKFSKWLGRTVSQITHRYPHMNILEIGAGTGGATKSILRMIGNDFTSYTFTDISSGFFETAQSVLTEYKDRMIFKAFDAERDPASQGFTPGSYDLIVASFVIHATGKLDVAMRNVRKLLRPGGYVAFAESTNNDQTRAGFIFGTLPGWWAGVDEGRVLSPCVSAERWDAVLRSTGFSGIDTITPEHFETIYAGSVFVSQAVDDRISFLREPLVTGVPDLPANDPLLGDVIILGGRSLGVARLIANITKILRPYSRSMTIFKTLGEVDTSTTTTGSTILSLTELEKPVFQHMTPVEFEAFKSIFQSEKAVMWVTSGRRADDPFSNMVAGFGRTAVHEVPELRLQLLDFEARSRIDARELAESLLQLKFAGEIAKGGGSNDLLWSIEPEVVFGSDGSRLIPRQGMRPDANDRYNSERRPLTRSVDIDNSNAVILQKEGHDYCVLDASPSAGPSHLLESTIELKTTLCVVSAIKTRLGHRFIVLGVNRRTGAKLAALTESLASIQYIPENTAVPYEQRENFSDAQSLALLATSLISRAVVDSAFPGQALLIHNPTHLMAWSVSRLASAKGVNVAFSTNSSYSDVPPSWIRFLPCTPKREVQQLLPKHLSSFWEISPGTGHFSTRESILSLLPGGCRVETSNTIFSDSSSAVPEGLTALLGEEVRDAIDCSRDEDPNLAIPSWDLETIGIVDIARGVKPGSPLSIVAWDSPSPWPVRVRRLSSKPLFRADRTYWLVGLSGTLGLSLCDWMVNLGAKYLVISSRNPAKIDPAWIETNRQRGATVKLFANDVTNEKDVQILYRTISETLPPLSGVIQGAMVLKDTTIHDMNFSQMADVLRPRVQGTLHLDKIIDKDLDFFILLSSMTGVIGNMGQANYTTANAFMSGLAAHRRKRGLAASVVNVGVIIGAGYVTREVSNMDEKRLDRGGMMRMSETDFHQMIAEAIEAGRPGSDQDPELSTGLREIPEDSPFLPTWHDNPKFSRFVLRESATNSDKGMEKAGLSIKQRLEAAEIEEDLRALIKETLGAKLRAVLQMDTKDDSLMGMRTDEIGLDSLIAVDIRSWFLKNYEVGIPVLKILGGARIIDLVEQALDELPASLTPNIKRVLGDSQAAQATSETADSTSDVNLSQSAPGSLTPSSSTHSSVLDVLLPPAEVTITEPSVSSIDAEVDPIPKPKIGKSSSVSFSQSIFWFVHSLMEDETTLNHTGLFRIAGDLRVDDLRRAVKGVGQHHEALRTCFYVDENQNVVQGVLDASILCLEQAQVHQDSDVTREFEEMKAHVYDIAAGQVMRIRLLTSSLSINYLLIGCHHINVDGISQQVLLADLERVYKGQPLDPNVLQYPDYAAKQRADAENGAFNNDISFWKEEFATIPEPLPLTRSRISTRQPLAKYTANTVDLRIDTPIADRIRTVSREYRSTSFHFYLTAFEILLHRLTGTEDFSIGIADGNRKDESTLACFGPILNLLPLRFRVAPRSFCEELSDTRAKTYAALAHSRVPFEVLLNELRVTRSPAHSPVFQAFVDYRQGMKEKCPFADLSIELLSFEPGRTAYDLSIDIIDNPGGDALISVIGQGALYSKTDVQVIAELYEDILLEFSSQPQKGVTGDWKFRDTRQTHSLDLGRGTSFTSSWPDTLLHRFDAVVDKNKHKTATTTASGTSMTYEELAKRTDAIAQALLEASVQAGDRVAMYQTSGCDWVCSMLAVLKVGAVYIPLDTKTRASRLAAVVADCKPVAVLIDEAHQTRYRDLAAPHLAVINIASLPNTPSRDIEVLAAPDSPAIILYTSGSTGKPKGVVLKHSNFRHEVEISAEVFGLGPDVVVLQQSSFSFDMSVLQIFLAVSLGGRLHMIPEDMRGDSLAITDSISEQKVTFTCATPSEYTSWLRYGNQDHLRSSSWTAALSGGESVTEDLLTQFRSFGKEDLRLFNGYGPTETTCCSTKTELRYQPAGVYPDGIPAGRASPNESIYIIDEHLRLLPIGLPGEIAISGAGVASGYLNMEARTHQSFISDPYAKEGYAQRGWTAMYRTKDHGRLLSDGSLLVEGRIGGDTEIKLRGMRVNLRDVEQAILSSANGTISEAVVSAPSSSAGSNAAQILVGHIVFAPGGAPADPESYLRRLLRELPLPEYMCPSMLVPIDRLPRTASGKLDRNVVSSLPITQSRPDILALKPMSAMEVRLKAIWLEALSSGAVDTSQINSESDFFHVGGTSMLLVAVQAKIRQQLELPVPLVKLFNSSTLSSMARLIDQNVESHISVDWDSETTPIPVAPYPVPQNTIPAATTPRVILLTGAAGNLGRHILQRLLETPSVDKVICIAVRQLQQRLDANHLPRSDRVTYHEGDLRLPLLGLSEAECSSIFGEVDAVIHNGAEVSHLKTYPTLRAANVSSTKELAHLCLPRHIPIHYISSAQVATLKVRDAFGEVSARDAPPQTDGSDGYAASKWASERVLERMSEAFGLRVWIHRPSSITQAEGSESGGHGDLIQDVLRYSRKLKAVPVSENLYGTLDFISVKNASGNIIRDVLSNEARVDRGVAYVHQAGDLQIPLRGMKEYLERENGGVEEYEELPIKDWAAKAEQEGLDSMVATLVGNVENLGTLMFPKLVKVGK</sequence>
<feature type="domain" description="Carrier" evidence="12">
    <location>
        <begin position="3558"/>
        <end position="3638"/>
    </location>
</feature>
<dbReference type="PROSITE" id="PS00012">
    <property type="entry name" value="PHOSPHOPANTETHEINE"/>
    <property type="match status" value="1"/>
</dbReference>
<dbReference type="SUPFAM" id="SSF47336">
    <property type="entry name" value="ACP-like"/>
    <property type="match status" value="1"/>
</dbReference>
<keyword evidence="7" id="KW-0560">Oxidoreductase</keyword>
<dbReference type="InterPro" id="IPR010071">
    <property type="entry name" value="AA_adenyl_dom"/>
</dbReference>
<dbReference type="SUPFAM" id="SSF51735">
    <property type="entry name" value="NAD(P)-binding Rossmann-fold domains"/>
    <property type="match status" value="2"/>
</dbReference>
<dbReference type="SUPFAM" id="SSF52151">
    <property type="entry name" value="FabD/lysophospholipase-like"/>
    <property type="match status" value="1"/>
</dbReference>
<dbReference type="InterPro" id="IPR009081">
    <property type="entry name" value="PP-bd_ACP"/>
</dbReference>
<dbReference type="InterPro" id="IPR050091">
    <property type="entry name" value="PKS_NRPS_Biosynth_Enz"/>
</dbReference>
<dbReference type="InterPro" id="IPR023213">
    <property type="entry name" value="CAT-like_dom_sf"/>
</dbReference>
<feature type="active site" description="Proton acceptor; for dehydratase activity" evidence="10">
    <location>
        <position position="978"/>
    </location>
</feature>
<dbReference type="InterPro" id="IPR020841">
    <property type="entry name" value="PKS_Beta-ketoAc_synthase_dom"/>
</dbReference>
<dbReference type="SUPFAM" id="SSF52777">
    <property type="entry name" value="CoA-dependent acyltransferases"/>
    <property type="match status" value="2"/>
</dbReference>
<dbReference type="Pfam" id="PF00698">
    <property type="entry name" value="Acyl_transf_1"/>
    <property type="match status" value="1"/>
</dbReference>
<dbReference type="Pfam" id="PF08242">
    <property type="entry name" value="Methyltransf_12"/>
    <property type="match status" value="1"/>
</dbReference>
<dbReference type="Proteomes" id="UP001187682">
    <property type="component" value="Unassembled WGS sequence"/>
</dbReference>
<dbReference type="Gene3D" id="3.30.559.30">
    <property type="entry name" value="Nonribosomal peptide synthetase, condensation domain"/>
    <property type="match status" value="1"/>
</dbReference>
<dbReference type="GO" id="GO:0009403">
    <property type="term" value="P:toxin biosynthetic process"/>
    <property type="evidence" value="ECO:0007669"/>
    <property type="project" value="UniProtKB-ARBA"/>
</dbReference>
<dbReference type="InterPro" id="IPR049900">
    <property type="entry name" value="PKS_mFAS_DH"/>
</dbReference>
<dbReference type="InterPro" id="IPR029063">
    <property type="entry name" value="SAM-dependent_MTases_sf"/>
</dbReference>
<dbReference type="GO" id="GO:0004315">
    <property type="term" value="F:3-oxoacyl-[acyl-carrier-protein] synthase activity"/>
    <property type="evidence" value="ECO:0007669"/>
    <property type="project" value="InterPro"/>
</dbReference>
<dbReference type="InterPro" id="IPR045851">
    <property type="entry name" value="AMP-bd_C_sf"/>
</dbReference>
<dbReference type="SUPFAM" id="SSF56801">
    <property type="entry name" value="Acetyl-CoA synthetase-like"/>
    <property type="match status" value="1"/>
</dbReference>
<dbReference type="CDD" id="cd02440">
    <property type="entry name" value="AdoMet_MTases"/>
    <property type="match status" value="1"/>
</dbReference>
<dbReference type="Gene3D" id="3.30.559.10">
    <property type="entry name" value="Chloramphenicol acetyltransferase-like domain"/>
    <property type="match status" value="1"/>
</dbReference>
<dbReference type="InterPro" id="IPR006162">
    <property type="entry name" value="Ppantetheine_attach_site"/>
</dbReference>
<dbReference type="InterPro" id="IPR020845">
    <property type="entry name" value="AMP-binding_CS"/>
</dbReference>
<dbReference type="SUPFAM" id="SSF55048">
    <property type="entry name" value="Probable ACP-binding domain of malonyl-CoA ACP transacylase"/>
    <property type="match status" value="1"/>
</dbReference>
<dbReference type="Gene3D" id="3.40.366.10">
    <property type="entry name" value="Malonyl-Coenzyme A Acyl Carrier Protein, domain 2"/>
    <property type="match status" value="1"/>
</dbReference>
<evidence type="ECO:0000259" key="12">
    <source>
        <dbReference type="PROSITE" id="PS50075"/>
    </source>
</evidence>
<dbReference type="Pfam" id="PF21089">
    <property type="entry name" value="PKS_DH_N"/>
    <property type="match status" value="1"/>
</dbReference>
<comment type="similarity">
    <text evidence="9">In the C-terminal section; belongs to the NRP synthetase family.</text>
</comment>
<dbReference type="SMART" id="SM00827">
    <property type="entry name" value="PKS_AT"/>
    <property type="match status" value="1"/>
</dbReference>
<dbReference type="SMART" id="SM00825">
    <property type="entry name" value="PKS_KS"/>
    <property type="match status" value="1"/>
</dbReference>
<evidence type="ECO:0000256" key="1">
    <source>
        <dbReference type="ARBA" id="ARBA00022450"/>
    </source>
</evidence>
<keyword evidence="6" id="KW-0677">Repeat</keyword>
<feature type="region of interest" description="Disordered" evidence="11">
    <location>
        <begin position="2505"/>
        <end position="2538"/>
    </location>
</feature>
<feature type="domain" description="Carrier" evidence="12">
    <location>
        <begin position="2407"/>
        <end position="2490"/>
    </location>
</feature>
<dbReference type="SMART" id="SM00822">
    <property type="entry name" value="PKS_KR"/>
    <property type="match status" value="1"/>
</dbReference>
<dbReference type="GO" id="GO:0016874">
    <property type="term" value="F:ligase activity"/>
    <property type="evidence" value="ECO:0007669"/>
    <property type="project" value="UniProtKB-KW"/>
</dbReference>
<dbReference type="PROSITE" id="PS00606">
    <property type="entry name" value="KS3_1"/>
    <property type="match status" value="1"/>
</dbReference>
<dbReference type="PROSITE" id="PS52019">
    <property type="entry name" value="PKS_MFAS_DH"/>
    <property type="match status" value="1"/>
</dbReference>
<dbReference type="CDD" id="cd00833">
    <property type="entry name" value="PKS"/>
    <property type="match status" value="1"/>
</dbReference>
<keyword evidence="1" id="KW-0596">Phosphopantetheine</keyword>
<dbReference type="PANTHER" id="PTHR43775:SF20">
    <property type="entry name" value="HYBRID PKS-NRPS SYNTHETASE APDA"/>
    <property type="match status" value="1"/>
</dbReference>
<dbReference type="InterPro" id="IPR001227">
    <property type="entry name" value="Ac_transferase_dom_sf"/>
</dbReference>
<dbReference type="InterPro" id="IPR013217">
    <property type="entry name" value="Methyltransf_12"/>
</dbReference>
<feature type="domain" description="Ketosynthase family 3 (KS3)" evidence="13">
    <location>
        <begin position="6"/>
        <end position="445"/>
    </location>
</feature>
<dbReference type="InterPro" id="IPR049552">
    <property type="entry name" value="PKS_DH_N"/>
</dbReference>
<dbReference type="InterPro" id="IPR018201">
    <property type="entry name" value="Ketoacyl_synth_AS"/>
</dbReference>
<dbReference type="NCBIfam" id="TIGR01733">
    <property type="entry name" value="AA-adenyl-dom"/>
    <property type="match status" value="1"/>
</dbReference>
<evidence type="ECO:0000256" key="10">
    <source>
        <dbReference type="PROSITE-ProRule" id="PRU01363"/>
    </source>
</evidence>
<evidence type="ECO:0000256" key="8">
    <source>
        <dbReference type="ARBA" id="ARBA00023268"/>
    </source>
</evidence>
<dbReference type="GO" id="GO:0006633">
    <property type="term" value="P:fatty acid biosynthetic process"/>
    <property type="evidence" value="ECO:0007669"/>
    <property type="project" value="InterPro"/>
</dbReference>
<organism evidence="15 16">
    <name type="scientific">Cephalotrichum gorgonifer</name>
    <dbReference type="NCBI Taxonomy" id="2041049"/>
    <lineage>
        <taxon>Eukaryota</taxon>
        <taxon>Fungi</taxon>
        <taxon>Dikarya</taxon>
        <taxon>Ascomycota</taxon>
        <taxon>Pezizomycotina</taxon>
        <taxon>Sordariomycetes</taxon>
        <taxon>Hypocreomycetidae</taxon>
        <taxon>Microascales</taxon>
        <taxon>Microascaceae</taxon>
        <taxon>Cephalotrichum</taxon>
    </lineage>
</organism>
<evidence type="ECO:0000256" key="11">
    <source>
        <dbReference type="SAM" id="MobiDB-lite"/>
    </source>
</evidence>
<dbReference type="GO" id="GO:0031177">
    <property type="term" value="F:phosphopantetheine binding"/>
    <property type="evidence" value="ECO:0007669"/>
    <property type="project" value="InterPro"/>
</dbReference>
<dbReference type="SUPFAM" id="SSF53335">
    <property type="entry name" value="S-adenosyl-L-methionine-dependent methyltransferases"/>
    <property type="match status" value="1"/>
</dbReference>
<dbReference type="SMART" id="SM00823">
    <property type="entry name" value="PKS_PP"/>
    <property type="match status" value="2"/>
</dbReference>
<dbReference type="InterPro" id="IPR016039">
    <property type="entry name" value="Thiolase-like"/>
</dbReference>
<evidence type="ECO:0000256" key="2">
    <source>
        <dbReference type="ARBA" id="ARBA00022553"/>
    </source>
</evidence>
<protein>
    <submittedName>
        <fullName evidence="15">Related to polyketide synthase</fullName>
    </submittedName>
</protein>
<dbReference type="Gene3D" id="3.40.47.10">
    <property type="match status" value="1"/>
</dbReference>
<dbReference type="InterPro" id="IPR016036">
    <property type="entry name" value="Malonyl_transacylase_ACP-bd"/>
</dbReference>
<dbReference type="Pfam" id="PF00550">
    <property type="entry name" value="PP-binding"/>
    <property type="match status" value="1"/>
</dbReference>
<dbReference type="GO" id="GO:0004312">
    <property type="term" value="F:fatty acid synthase activity"/>
    <property type="evidence" value="ECO:0007669"/>
    <property type="project" value="TreeGrafter"/>
</dbReference>
<dbReference type="PANTHER" id="PTHR43775">
    <property type="entry name" value="FATTY ACID SYNTHASE"/>
    <property type="match status" value="1"/>
</dbReference>
<name>A0AAE8MY88_9PEZI</name>
<evidence type="ECO:0000313" key="15">
    <source>
        <dbReference type="EMBL" id="SPO01909.1"/>
    </source>
</evidence>
<dbReference type="SUPFAM" id="SSF53901">
    <property type="entry name" value="Thiolase-like"/>
    <property type="match status" value="1"/>
</dbReference>
<feature type="domain" description="PKS/mFAS DH" evidence="14">
    <location>
        <begin position="946"/>
        <end position="1249"/>
    </location>
</feature>
<dbReference type="InterPro" id="IPR036736">
    <property type="entry name" value="ACP-like_sf"/>
</dbReference>
<accession>A0AAE8MY88</accession>
<dbReference type="InterPro" id="IPR042104">
    <property type="entry name" value="PKS_dehydratase_sf"/>
</dbReference>
<feature type="compositionally biased region" description="Polar residues" evidence="11">
    <location>
        <begin position="2506"/>
        <end position="2529"/>
    </location>
</feature>
<feature type="active site" description="Proton donor; for dehydratase activity" evidence="10">
    <location>
        <position position="1156"/>
    </location>
</feature>
<dbReference type="Gene3D" id="3.40.50.12780">
    <property type="entry name" value="N-terminal domain of ligase-like"/>
    <property type="match status" value="1"/>
</dbReference>
<dbReference type="Pfam" id="PF16197">
    <property type="entry name" value="KAsynt_C_assoc"/>
    <property type="match status" value="1"/>
</dbReference>
<dbReference type="InterPro" id="IPR014043">
    <property type="entry name" value="Acyl_transferase_dom"/>
</dbReference>
<keyword evidence="5" id="KW-0808">Transferase</keyword>
<dbReference type="Gene3D" id="3.40.50.150">
    <property type="entry name" value="Vaccinia Virus protein VP39"/>
    <property type="match status" value="1"/>
</dbReference>
<gene>
    <name evidence="15" type="ORF">DNG_04582</name>
</gene>
<dbReference type="PROSITE" id="PS00455">
    <property type="entry name" value="AMP_BINDING"/>
    <property type="match status" value="1"/>
</dbReference>
<dbReference type="InterPro" id="IPR049551">
    <property type="entry name" value="PKS_DH_C"/>
</dbReference>
<dbReference type="PROSITE" id="PS50075">
    <property type="entry name" value="CARRIER"/>
    <property type="match status" value="2"/>
</dbReference>
<dbReference type="InterPro" id="IPR020806">
    <property type="entry name" value="PKS_PP-bd"/>
</dbReference>
<dbReference type="InterPro" id="IPR013968">
    <property type="entry name" value="PKS_KR"/>
</dbReference>
<evidence type="ECO:0000256" key="5">
    <source>
        <dbReference type="ARBA" id="ARBA00022679"/>
    </source>
</evidence>
<keyword evidence="16" id="KW-1185">Reference proteome</keyword>
<dbReference type="Gene3D" id="3.40.50.720">
    <property type="entry name" value="NAD(P)-binding Rossmann-like Domain"/>
    <property type="match status" value="2"/>
</dbReference>